<name>A0A271J2P0_9BACT</name>
<accession>A0A271J2P0</accession>
<evidence type="ECO:0000313" key="1">
    <source>
        <dbReference type="EMBL" id="PAP77781.1"/>
    </source>
</evidence>
<dbReference type="Proteomes" id="UP000216339">
    <property type="component" value="Unassembled WGS sequence"/>
</dbReference>
<gene>
    <name evidence="1" type="ORF">BSZ37_15680</name>
</gene>
<proteinExistence type="predicted"/>
<dbReference type="EMBL" id="MQWD01000001">
    <property type="protein sequence ID" value="PAP77781.1"/>
    <property type="molecule type" value="Genomic_DNA"/>
</dbReference>
<dbReference type="OrthoDB" id="4845881at2"/>
<protein>
    <recommendedName>
        <fullName evidence="3">Carboxypeptidase regulatory-like domain-containing protein</fullName>
    </recommendedName>
</protein>
<dbReference type="AlphaFoldDB" id="A0A271J2P0"/>
<keyword evidence="2" id="KW-1185">Reference proteome</keyword>
<comment type="caution">
    <text evidence="1">The sequence shown here is derived from an EMBL/GenBank/DDBJ whole genome shotgun (WGS) entry which is preliminary data.</text>
</comment>
<sequence>MTLHGQTTGAYGSPFRTQTLAGATLVFYPHEKGSSDTSRWGWTSLDALPDGELGRTTVADDGSYEVDLDLDGRIVVVAAEVKRLTYAPDTDRTAVGLLGTGVITGSEDGSRLAIALPPRAYCDLLRALDLWLVAGHVIDCSNAQTPAAGADVTVFDRDLTQDDTLGTDTTDGSGSFEVFFPRATFRQIPALPPPFDSILPHELIGGPDVYFRVELGGSVLLEEDPAMGRTSGRENRPNCTYVELCVEPPDLPTDAFTVWTSIGTVLVPDSAGLNDFDADGFVDSGKLAFTGLLDFHGDVAQTTSGNPTRYRFQAAEWADLGTAPAYPADYAPLTSAEITSKPYGALFVSTGPGPFDFTTTPLAPNPDANGWIDVSQDPNFFRPSTYPMVQVDTRVLVPAIDTSGGETVGAGGPVPAPQQDRPRKWSFVLEMIDGGSVVNQAPVTVHLNNSAAYARLNLQELLSNDCTPITRAGTDVTVHPMFSIGHPYLRTYRIWMQRQGGAIEDITQDDHTAHTPVWTDPDGESGTLTHTYGDAAQCSYRVWLSFGRRLTNGYGGPGDGSLLRTFCTP</sequence>
<reference evidence="1 2" key="1">
    <citation type="submission" date="2016-11" db="EMBL/GenBank/DDBJ databases">
        <title>Study of marine rhodopsin-containing bacteria.</title>
        <authorList>
            <person name="Yoshizawa S."/>
            <person name="Kumagai Y."/>
            <person name="Kogure K."/>
        </authorList>
    </citation>
    <scope>NUCLEOTIDE SEQUENCE [LARGE SCALE GENOMIC DNA]</scope>
    <source>
        <strain evidence="1 2">SAORIC-28</strain>
    </source>
</reference>
<organism evidence="1 2">
    <name type="scientific">Rubrivirga marina</name>
    <dbReference type="NCBI Taxonomy" id="1196024"/>
    <lineage>
        <taxon>Bacteria</taxon>
        <taxon>Pseudomonadati</taxon>
        <taxon>Rhodothermota</taxon>
        <taxon>Rhodothermia</taxon>
        <taxon>Rhodothermales</taxon>
        <taxon>Rubricoccaceae</taxon>
        <taxon>Rubrivirga</taxon>
    </lineage>
</organism>
<evidence type="ECO:0000313" key="2">
    <source>
        <dbReference type="Proteomes" id="UP000216339"/>
    </source>
</evidence>
<evidence type="ECO:0008006" key="3">
    <source>
        <dbReference type="Google" id="ProtNLM"/>
    </source>
</evidence>
<dbReference type="RefSeq" id="WP_095511448.1">
    <property type="nucleotide sequence ID" value="NZ_MQWD01000001.1"/>
</dbReference>